<dbReference type="Proteomes" id="UP000285146">
    <property type="component" value="Unassembled WGS sequence"/>
</dbReference>
<dbReference type="EMBL" id="LKEB01000037">
    <property type="protein sequence ID" value="ROW07601.1"/>
    <property type="molecule type" value="Genomic_DNA"/>
</dbReference>
<reference evidence="3 4" key="1">
    <citation type="submission" date="2015-09" db="EMBL/GenBank/DDBJ databases">
        <title>Host preference determinants of Valsa canker pathogens revealed by comparative genomics.</title>
        <authorList>
            <person name="Yin Z."/>
            <person name="Huang L."/>
        </authorList>
    </citation>
    <scope>NUCLEOTIDE SEQUENCE [LARGE SCALE GENOMIC DNA]</scope>
    <source>
        <strain evidence="3 4">SXYLt</strain>
    </source>
</reference>
<keyword evidence="2" id="KW-1133">Transmembrane helix</keyword>
<dbReference type="AlphaFoldDB" id="A0A423WVU9"/>
<feature type="compositionally biased region" description="Polar residues" evidence="1">
    <location>
        <begin position="789"/>
        <end position="802"/>
    </location>
</feature>
<evidence type="ECO:0000313" key="3">
    <source>
        <dbReference type="EMBL" id="ROW07601.1"/>
    </source>
</evidence>
<dbReference type="PANTHER" id="PTHR28009:SF1">
    <property type="entry name" value="PHEROMONE ALPHA FACTOR RECEPTOR"/>
    <property type="match status" value="1"/>
</dbReference>
<evidence type="ECO:0008006" key="5">
    <source>
        <dbReference type="Google" id="ProtNLM"/>
    </source>
</evidence>
<dbReference type="CDD" id="cd14939">
    <property type="entry name" value="7tmD_STE2"/>
    <property type="match status" value="1"/>
</dbReference>
<feature type="compositionally biased region" description="Basic and acidic residues" evidence="1">
    <location>
        <begin position="573"/>
        <end position="586"/>
    </location>
</feature>
<evidence type="ECO:0000313" key="4">
    <source>
        <dbReference type="Proteomes" id="UP000285146"/>
    </source>
</evidence>
<feature type="region of interest" description="Disordered" evidence="1">
    <location>
        <begin position="463"/>
        <end position="676"/>
    </location>
</feature>
<feature type="compositionally biased region" description="Basic and acidic residues" evidence="1">
    <location>
        <begin position="750"/>
        <end position="765"/>
    </location>
</feature>
<feature type="transmembrane region" description="Helical" evidence="2">
    <location>
        <begin position="247"/>
        <end position="269"/>
    </location>
</feature>
<gene>
    <name evidence="3" type="ORF">VPNG_06821</name>
</gene>
<sequence length="802" mass="87829">MSNTDGNHMAIPLADLLGQTINLTMPDGSQMPVPLSAVDQTQRYIIGTTIGYSVELGASLVMLAVILAMTPKKKFWRASTFVNVFSLGNNIIRTLLLALYFNSSWTQFYVLYSGDTRAVTPGDFRNSVASVVVSIPQNLLMMAALMLQAWVMVKMWPDLYKLGILAFSCILTLAEVGFMLASQIYQIRSLYPGYDPQSYLTSIMWIRYAWLALEVTAVCWFAFMFILKLATHMWTNRSFLPSAKGLAAMDVLVMTNGVLMLIPVIFAGLQYSNKLNFEPGSMLYTAVIIVLPLGTLVAQRIADPGAFNSDLSAGSTRIGIAPDRYASGKKPLLPSWSQSDNSSAVFPGGSNSRGTVGKTGIISTVSSMRHHNEGGEPMGPTDLELARIDGDIEMGRASLKESVSIFEGLIKPDTGQSSAINEPESNTFLTGDEILDGKHRRLSSWVPAKLLRLSRRNRGQKNLQEVRVVETSSNDQTSRLAKRPEGDPRLERHEDRNPSSQQAEKGGILRRISSKLRRRSAFLQRHTRGADSLIANNDPDENNTRSSSLASRSGQQPRDATRRQQKQTQAAESLRKRLKAELRPDMSADGLHQIPMTQPSHPENPQRGSLTQHDRQRQVKGAKKMPTVGIQRVSTKWNNENPFQTSGNRTAKGGNEPEHMGHRLPHSSEESGSRSPYGNHDFCKVAFASVPGSRTVCPKSASRRKASRSGASTEAVDAGYAVSSRKEETGDDSGDDNGISPVVVANAECELAHPRPSRSSERDITRVLCGEEGEGGEDRDDRRKGEVSGDSSASYHTAPSGT</sequence>
<feature type="transmembrane region" description="Helical" evidence="2">
    <location>
        <begin position="162"/>
        <end position="185"/>
    </location>
</feature>
<dbReference type="Pfam" id="PF02116">
    <property type="entry name" value="STE2"/>
    <property type="match status" value="1"/>
</dbReference>
<feature type="transmembrane region" description="Helical" evidence="2">
    <location>
        <begin position="205"/>
        <end position="227"/>
    </location>
</feature>
<dbReference type="GO" id="GO:0000750">
    <property type="term" value="P:pheromone-dependent signal transduction involved in conjugation with cellular fusion"/>
    <property type="evidence" value="ECO:0007669"/>
    <property type="project" value="TreeGrafter"/>
</dbReference>
<dbReference type="STRING" id="1230097.A0A423WVU9"/>
<dbReference type="GO" id="GO:0004932">
    <property type="term" value="F:mating-type factor pheromone receptor activity"/>
    <property type="evidence" value="ECO:0007669"/>
    <property type="project" value="InterPro"/>
</dbReference>
<dbReference type="PANTHER" id="PTHR28009">
    <property type="entry name" value="PHEROMONE ALPHA FACTOR RECEPTOR"/>
    <property type="match status" value="1"/>
</dbReference>
<organism evidence="3 4">
    <name type="scientific">Cytospora leucostoma</name>
    <dbReference type="NCBI Taxonomy" id="1230097"/>
    <lineage>
        <taxon>Eukaryota</taxon>
        <taxon>Fungi</taxon>
        <taxon>Dikarya</taxon>
        <taxon>Ascomycota</taxon>
        <taxon>Pezizomycotina</taxon>
        <taxon>Sordariomycetes</taxon>
        <taxon>Sordariomycetidae</taxon>
        <taxon>Diaporthales</taxon>
        <taxon>Cytosporaceae</taxon>
        <taxon>Cytospora</taxon>
    </lineage>
</organism>
<feature type="compositionally biased region" description="Polar residues" evidence="1">
    <location>
        <begin position="544"/>
        <end position="558"/>
    </location>
</feature>
<comment type="caution">
    <text evidence="3">The sequence shown here is derived from an EMBL/GenBank/DDBJ whole genome shotgun (WGS) entry which is preliminary data.</text>
</comment>
<feature type="region of interest" description="Disordered" evidence="1">
    <location>
        <begin position="693"/>
        <end position="802"/>
    </location>
</feature>
<dbReference type="GO" id="GO:0038038">
    <property type="term" value="C:G protein-coupled receptor homodimeric complex"/>
    <property type="evidence" value="ECO:0007669"/>
    <property type="project" value="TreeGrafter"/>
</dbReference>
<feature type="transmembrane region" description="Helical" evidence="2">
    <location>
        <begin position="128"/>
        <end position="150"/>
    </location>
</feature>
<protein>
    <recommendedName>
        <fullName evidence="5">Pheromone receptor</fullName>
    </recommendedName>
</protein>
<evidence type="ECO:0000256" key="1">
    <source>
        <dbReference type="SAM" id="MobiDB-lite"/>
    </source>
</evidence>
<accession>A0A423WVU9</accession>
<evidence type="ECO:0000256" key="2">
    <source>
        <dbReference type="SAM" id="Phobius"/>
    </source>
</evidence>
<dbReference type="InParanoid" id="A0A423WVU9"/>
<dbReference type="Gene3D" id="1.10.287.920">
    <property type="entry name" value="Pheromone alpha factor receptor"/>
    <property type="match status" value="1"/>
</dbReference>
<proteinExistence type="predicted"/>
<feature type="transmembrane region" description="Helical" evidence="2">
    <location>
        <begin position="281"/>
        <end position="298"/>
    </location>
</feature>
<feature type="transmembrane region" description="Helical" evidence="2">
    <location>
        <begin position="44"/>
        <end position="69"/>
    </location>
</feature>
<keyword evidence="4" id="KW-1185">Reference proteome</keyword>
<feature type="compositionally biased region" description="Polar residues" evidence="1">
    <location>
        <begin position="470"/>
        <end position="479"/>
    </location>
</feature>
<feature type="compositionally biased region" description="Polar residues" evidence="1">
    <location>
        <begin position="632"/>
        <end position="649"/>
    </location>
</feature>
<keyword evidence="2" id="KW-0812">Transmembrane</keyword>
<keyword evidence="2" id="KW-0472">Membrane</keyword>
<feature type="compositionally biased region" description="Basic and acidic residues" evidence="1">
    <location>
        <begin position="655"/>
        <end position="672"/>
    </location>
</feature>
<dbReference type="InterPro" id="IPR000366">
    <property type="entry name" value="GPCR_STE2"/>
</dbReference>
<feature type="compositionally biased region" description="Basic and acidic residues" evidence="1">
    <location>
        <begin position="482"/>
        <end position="497"/>
    </location>
</feature>
<dbReference type="OrthoDB" id="5402633at2759"/>
<dbReference type="InterPro" id="IPR027458">
    <property type="entry name" value="STE2_TM1-TM2_sf"/>
</dbReference>
<feature type="compositionally biased region" description="Polar residues" evidence="1">
    <location>
        <begin position="595"/>
        <end position="611"/>
    </location>
</feature>
<name>A0A423WVU9_9PEZI</name>